<evidence type="ECO:0000256" key="2">
    <source>
        <dbReference type="SAM" id="MobiDB-lite"/>
    </source>
</evidence>
<feature type="region of interest" description="Disordered" evidence="2">
    <location>
        <begin position="618"/>
        <end position="649"/>
    </location>
</feature>
<reference evidence="3 4" key="1">
    <citation type="journal article" date="2011" name="J. Bacteriol.">
        <title>Genome sequence of Methyloversatilis universalis FAM5T, a methylotrophic representative of the order Rhodocyclales.</title>
        <authorList>
            <person name="Kittichotirat W."/>
            <person name="Good N.M."/>
            <person name="Hall R."/>
            <person name="Bringel F."/>
            <person name="Lajus A."/>
            <person name="Medigue C."/>
            <person name="Smalley N.E."/>
            <person name="Beck D."/>
            <person name="Bumgarner R."/>
            <person name="Vuilleumier S."/>
            <person name="Kalyuzhnaya M.G."/>
        </authorList>
    </citation>
    <scope>NUCLEOTIDE SEQUENCE [LARGE SCALE GENOMIC DNA]</scope>
    <source>
        <strain evidence="4">ATCC BAA-1314 / JCM 13912 / FAM5</strain>
    </source>
</reference>
<gene>
    <name evidence="3" type="ORF">METUNv1_00727</name>
</gene>
<feature type="coiled-coil region" evidence="1">
    <location>
        <begin position="774"/>
        <end position="839"/>
    </location>
</feature>
<accession>F5R9A7</accession>
<sequence>MLNTSEADYFALRRLILIDAYRKGAITELKLDGHTSLTGANGVGKTSLLRLIPLFYGESPNKLVQGGGVNQSFVQYYLPHTTSFIVFEYSRRGKVCMVVLHASRSGESVYYRFIDQPFALERFRDEFGDLVIGPDLNRHIRKRGEFCSEQITALSDYRAIIQNAVSGNRDHRTLAANFSFVGPGSRLSHVEKIVTGMFSRVTNFRDIKRMIVSCIVDDKTSIRLESSKTTMKDWVREYRAYAVVMEQAGRMKDFQAAQMRHEAAARQLQLVHTDFARLQQVQETAIEQAKSRAGEIQGEMQLLEDQTNAQLREISSQLGVAEGQVKSLKGTLQGLDKQYRAYEKEDLPGLARLVDALPQLADDLETKDKREKALLGESQNLANRYAEMRNLRIEAFHTLEREKNALKEPIRVRGRDEEAQARQSADETWQAIVAEFDRQEEAISNAKERLVEQLGGLKQAAEYPQANPQVVAAKEQAYTERDTAAEAAATALSAYEEAKTAHQAATDAFRAIDDQIQDLREREKKDQAARAHLLSLRDAAPGTLLHFLRENRPDWTRDIARVVPEELLLRTDLTPTLVSEDALSLYGIGLDLAALDVPRAADEEVLRQKIEEVDRAIGRHQRDAKAKEKELEAQSDRVRQAKTASDDKQRLHVQAANAARSCQTAFEATERALAEDIRQAGIRARQQLQEVQQSVEKNKQALNTLKSTRNARKQSHESELKKRLAAIEAQVKADIGEIDQVIASAKSTCDQDIGALNKELDSALKAQGVDTASLEKLQKEKSEAQERLQKARSNEAKVGDWRRWLKSEWETRSEKEAELKVAEASVQQLLEQESKARKAREIKHGELDKALSQVNQEKAKVEKLHGFVVKRREKLTRWPADPIGPLAKPLRDQDALEADMDRLLLDIHGEEARAREALAPIKRVFFESPGTTPYQFYDKKRLELGPDQDGASPFLWVAPMQEWFEAEHENARRLLLSQCRNFASGIHEFHDRLDGFKRKVGIFSKDLQENMAASTRFRFISSVAVRITTSFDGLDGWEKIKLLDEEYSVWAGKDSNDLPGPAFADAVDQVSDWLQGRHTLDVKLEDLLGLEIDIEEAGQPKKTVKDEGQLRDASSNGLSYLILCVVFVGLINKIRAGQPVQLVWALDELRDLDLDNVRVLLDMLADNQIHLISAFPDPEPEILALLKNRYAIQEGRRLATFQPEVANV</sequence>
<proteinExistence type="predicted"/>
<dbReference type="Pfam" id="PF12128">
    <property type="entry name" value="DUF3584"/>
    <property type="match status" value="1"/>
</dbReference>
<dbReference type="Gene3D" id="3.40.50.300">
    <property type="entry name" value="P-loop containing nucleotide triphosphate hydrolases"/>
    <property type="match status" value="1"/>
</dbReference>
<dbReference type="SUPFAM" id="SSF52540">
    <property type="entry name" value="P-loop containing nucleoside triphosphate hydrolases"/>
    <property type="match status" value="1"/>
</dbReference>
<organism evidence="3 4">
    <name type="scientific">Methyloversatilis universalis (strain ATCC BAA-1314 / DSM 25237 / JCM 13912 / CCUG 52030 / FAM5)</name>
    <dbReference type="NCBI Taxonomy" id="1000565"/>
    <lineage>
        <taxon>Bacteria</taxon>
        <taxon>Pseudomonadati</taxon>
        <taxon>Pseudomonadota</taxon>
        <taxon>Betaproteobacteria</taxon>
        <taxon>Nitrosomonadales</taxon>
        <taxon>Sterolibacteriaceae</taxon>
        <taxon>Methyloversatilis</taxon>
    </lineage>
</organism>
<keyword evidence="1" id="KW-0175">Coiled coil</keyword>
<dbReference type="eggNOG" id="COG1196">
    <property type="taxonomic scope" value="Bacteria"/>
</dbReference>
<keyword evidence="4" id="KW-1185">Reference proteome</keyword>
<feature type="coiled-coil region" evidence="1">
    <location>
        <begin position="286"/>
        <end position="345"/>
    </location>
</feature>
<dbReference type="AlphaFoldDB" id="F5R9A7"/>
<name>F5R9A7_METUF</name>
<dbReference type="STRING" id="1000565.METUNv1_00727"/>
<dbReference type="EMBL" id="AFHG01000030">
    <property type="protein sequence ID" value="EGK72898.1"/>
    <property type="molecule type" value="Genomic_DNA"/>
</dbReference>
<evidence type="ECO:0000313" key="4">
    <source>
        <dbReference type="Proteomes" id="UP000005019"/>
    </source>
</evidence>
<dbReference type="InterPro" id="IPR027417">
    <property type="entry name" value="P-loop_NTPase"/>
</dbReference>
<evidence type="ECO:0000313" key="3">
    <source>
        <dbReference type="EMBL" id="EGK72898.1"/>
    </source>
</evidence>
<protein>
    <recommendedName>
        <fullName evidence="5">ATP-binding protein</fullName>
    </recommendedName>
</protein>
<dbReference type="Proteomes" id="UP000005019">
    <property type="component" value="Unassembled WGS sequence"/>
</dbReference>
<dbReference type="InterPro" id="IPR021979">
    <property type="entry name" value="DUF3584"/>
</dbReference>
<evidence type="ECO:0008006" key="5">
    <source>
        <dbReference type="Google" id="ProtNLM"/>
    </source>
</evidence>
<evidence type="ECO:0000256" key="1">
    <source>
        <dbReference type="SAM" id="Coils"/>
    </source>
</evidence>
<comment type="caution">
    <text evidence="3">The sequence shown here is derived from an EMBL/GenBank/DDBJ whole genome shotgun (WGS) entry which is preliminary data.</text>
</comment>